<sequence>MNKISNLEHFEIDEFGNSNIQDINTEQFSEYFNDQIARMTKVLYQDQREGNSPKLNADDFINLIERKDPETQGFFNILYNAMNPKDKALKTRKSLKEKIMVLCYEMAGLRNKQVSGVKAALGLFFTKSGASAHCINTMANMGLCTTYQTAFNKINGISDKHYTSVKKYIQDHYNSLFIACVDDYHNLHGTRIPSTNSAKQIVHMATILFNTIRCPPISYNSTYGLPVHNPQGVDAFLLKTICQKYIFTLANSYNSEKSNWSWVSNKTNLIENLTIHSYNADIAQKYHRKFNQTKLIDCIKLDLKNAKNYVEAAKTFL</sequence>
<comment type="caution">
    <text evidence="1">The sequence shown here is derived from an EMBL/GenBank/DDBJ whole genome shotgun (WGS) entry which is preliminary data.</text>
</comment>
<gene>
    <name evidence="1" type="ORF">RPERSI_LOCUS10798</name>
</gene>
<organism evidence="1 2">
    <name type="scientific">Racocetra persica</name>
    <dbReference type="NCBI Taxonomy" id="160502"/>
    <lineage>
        <taxon>Eukaryota</taxon>
        <taxon>Fungi</taxon>
        <taxon>Fungi incertae sedis</taxon>
        <taxon>Mucoromycota</taxon>
        <taxon>Glomeromycotina</taxon>
        <taxon>Glomeromycetes</taxon>
        <taxon>Diversisporales</taxon>
        <taxon>Gigasporaceae</taxon>
        <taxon>Racocetra</taxon>
    </lineage>
</organism>
<evidence type="ECO:0000313" key="1">
    <source>
        <dbReference type="EMBL" id="CAG8714711.1"/>
    </source>
</evidence>
<accession>A0ACA9PQ25</accession>
<reference evidence="1" key="1">
    <citation type="submission" date="2021-06" db="EMBL/GenBank/DDBJ databases">
        <authorList>
            <person name="Kallberg Y."/>
            <person name="Tangrot J."/>
            <person name="Rosling A."/>
        </authorList>
    </citation>
    <scope>NUCLEOTIDE SEQUENCE</scope>
    <source>
        <strain evidence="1">MA461A</strain>
    </source>
</reference>
<name>A0ACA9PQ25_9GLOM</name>
<evidence type="ECO:0000313" key="2">
    <source>
        <dbReference type="Proteomes" id="UP000789920"/>
    </source>
</evidence>
<protein>
    <submittedName>
        <fullName evidence="1">10366_t:CDS:1</fullName>
    </submittedName>
</protein>
<proteinExistence type="predicted"/>
<keyword evidence="2" id="KW-1185">Reference proteome</keyword>
<dbReference type="EMBL" id="CAJVQC010021708">
    <property type="protein sequence ID" value="CAG8714711.1"/>
    <property type="molecule type" value="Genomic_DNA"/>
</dbReference>
<dbReference type="Proteomes" id="UP000789920">
    <property type="component" value="Unassembled WGS sequence"/>
</dbReference>
<feature type="non-terminal residue" evidence="1">
    <location>
        <position position="317"/>
    </location>
</feature>